<keyword evidence="1" id="KW-0436">Ligase</keyword>
<dbReference type="SUPFAM" id="SSF52402">
    <property type="entry name" value="Adenine nucleotide alpha hydrolases-like"/>
    <property type="match status" value="1"/>
</dbReference>
<dbReference type="GeneID" id="91279082"/>
<dbReference type="InterPro" id="IPR014729">
    <property type="entry name" value="Rossmann-like_a/b/a_fold"/>
</dbReference>
<dbReference type="RefSeq" id="WP_120049519.1">
    <property type="nucleotide sequence ID" value="NZ_CP032427.1"/>
</dbReference>
<dbReference type="Proteomes" id="UP000265765">
    <property type="component" value="Chromosome"/>
</dbReference>
<dbReference type="KEGG" id="sge:DWG14_00082"/>
<evidence type="ECO:0000313" key="1">
    <source>
        <dbReference type="EMBL" id="AYC35875.1"/>
    </source>
</evidence>
<organism evidence="1 2">
    <name type="scientific">Streptomyces griseorubiginosus</name>
    <dbReference type="NCBI Taxonomy" id="67304"/>
    <lineage>
        <taxon>Bacteria</taxon>
        <taxon>Bacillati</taxon>
        <taxon>Actinomycetota</taxon>
        <taxon>Actinomycetes</taxon>
        <taxon>Kitasatosporales</taxon>
        <taxon>Streptomycetaceae</taxon>
        <taxon>Streptomyces</taxon>
    </lineage>
</organism>
<protein>
    <submittedName>
        <fullName evidence="1">7-cyano-7-deazaguanine synthase</fullName>
        <ecNumber evidence="1">6.3.4.20</ecNumber>
    </submittedName>
</protein>
<dbReference type="EC" id="6.3.4.20" evidence="1"/>
<reference evidence="1 2" key="1">
    <citation type="submission" date="2018-09" db="EMBL/GenBank/DDBJ databases">
        <title>Production of Trimethoprim by Streptomyces sp. 3E-1.</title>
        <authorList>
            <person name="Kang H.J."/>
            <person name="Kim S.B."/>
        </authorList>
    </citation>
    <scope>NUCLEOTIDE SEQUENCE [LARGE SCALE GENOMIC DNA]</scope>
    <source>
        <strain evidence="1 2">3E-1</strain>
    </source>
</reference>
<dbReference type="AlphaFoldDB" id="A0AAI8KUD3"/>
<proteinExistence type="predicted"/>
<dbReference type="GO" id="GO:0016874">
    <property type="term" value="F:ligase activity"/>
    <property type="evidence" value="ECO:0007669"/>
    <property type="project" value="UniProtKB-KW"/>
</dbReference>
<gene>
    <name evidence="1" type="primary">queC</name>
    <name evidence="1" type="ORF">DWG14_00082</name>
</gene>
<evidence type="ECO:0000313" key="2">
    <source>
        <dbReference type="Proteomes" id="UP000265765"/>
    </source>
</evidence>
<name>A0AAI8KUD3_9ACTN</name>
<accession>A0AAI8KUD3</accession>
<sequence length="429" mass="47071">MPAYTLRLDADISPSEPDGITPFWWPAGPGGSFVSTLGPRLGALGPVPEPNIELVRLAALVYAADRTTPRRAARANWTQRAFELDVPVYAPARWDVLRERLEALLGFLSGDRWSIRFHRADPPQETVRDTPYPGVRRVVLLSGGADSAIGALLSRHDLGPDRHLLLSHVGATTLAPIQRDIAACIARLIDGPPQYHQALRFSRRSHQPTGAKLRNEYSTRTRSLLFLALGLAAAAVEKVPLWIPENGFASLNVPLTADQRGALSTRTTHPFFLQTLAAVARDAGAHAVIHNPFATRTKGEMFTQAAELVGPAPAARLLSSTHSCAHTGHRSHRIPVRTHCGVCFGCLLRRASFRAAALDDSTDYLHARHDENLNTYLHGKSVEPSLRTFLARGLRPADITTLNLPPDYPTRQAYELCRRGIAELELLYP</sequence>
<dbReference type="Gene3D" id="3.40.50.620">
    <property type="entry name" value="HUPs"/>
    <property type="match status" value="1"/>
</dbReference>
<dbReference type="EMBL" id="CP032427">
    <property type="protein sequence ID" value="AYC35875.1"/>
    <property type="molecule type" value="Genomic_DNA"/>
</dbReference>